<reference evidence="2" key="1">
    <citation type="submission" date="2021-01" db="EMBL/GenBank/DDBJ databases">
        <authorList>
            <person name="Corre E."/>
            <person name="Pelletier E."/>
            <person name="Niang G."/>
            <person name="Scheremetjew M."/>
            <person name="Finn R."/>
            <person name="Kale V."/>
            <person name="Holt S."/>
            <person name="Cochrane G."/>
            <person name="Meng A."/>
            <person name="Brown T."/>
            <person name="Cohen L."/>
        </authorList>
    </citation>
    <scope>NUCLEOTIDE SEQUENCE</scope>
    <source>
        <strain evidence="2">CCMP1452</strain>
    </source>
</reference>
<dbReference type="EMBL" id="HBHI01019431">
    <property type="protein sequence ID" value="CAD9682085.1"/>
    <property type="molecule type" value="Transcribed_RNA"/>
</dbReference>
<accession>A0A7S2RVQ4</accession>
<evidence type="ECO:0000313" key="2">
    <source>
        <dbReference type="EMBL" id="CAD9682085.1"/>
    </source>
</evidence>
<evidence type="ECO:0000259" key="1">
    <source>
        <dbReference type="Pfam" id="PF05548"/>
    </source>
</evidence>
<gene>
    <name evidence="2" type="ORF">EANT1437_LOCUS9958</name>
</gene>
<dbReference type="Gene3D" id="3.40.390.10">
    <property type="entry name" value="Collagenase (Catalytic Domain)"/>
    <property type="match status" value="1"/>
</dbReference>
<dbReference type="InterPro" id="IPR008752">
    <property type="entry name" value="Peptidase_M11"/>
</dbReference>
<proteinExistence type="predicted"/>
<dbReference type="InterPro" id="IPR024079">
    <property type="entry name" value="MetalloPept_cat_dom_sf"/>
</dbReference>
<dbReference type="GO" id="GO:0008237">
    <property type="term" value="F:metallopeptidase activity"/>
    <property type="evidence" value="ECO:0007669"/>
    <property type="project" value="InterPro"/>
</dbReference>
<organism evidence="2">
    <name type="scientific">Eucampia antarctica</name>
    <dbReference type="NCBI Taxonomy" id="49252"/>
    <lineage>
        <taxon>Eukaryota</taxon>
        <taxon>Sar</taxon>
        <taxon>Stramenopiles</taxon>
        <taxon>Ochrophyta</taxon>
        <taxon>Bacillariophyta</taxon>
        <taxon>Mediophyceae</taxon>
        <taxon>Biddulphiophycidae</taxon>
        <taxon>Hemiaulales</taxon>
        <taxon>Hemiaulaceae</taxon>
        <taxon>Eucampia</taxon>
    </lineage>
</organism>
<sequence length="398" mass="44076">MAIENAITTAVQLKLGFGLPGPFQQVMYIKHACFGPHCGYAALADSNSWMSVFQGDYYKDAGVQMHEIGHNFGLAHSGMGQDTYADHTCLMGNPLYSDTDGSMCFNPAKSWQLGWYSPFYEDVYVGAGQEWEGKLIGVSDYKNNPNSDKIVLRIETDTQDDYFVGFNRATGSNSDNDLCDNCVTVIKTGNNGESYSQSWNQINPQGGLLENEFFLIENHLNSGKTLRIHVIQINLDVSPGFARVYIKVEDEVNCKNWCNEISIPWNDLVGTTQKCDFTELCDGCPECVAPEAPDDYWIVCGKTNNCDPPSKKASADELHEVRCCSDTSKTGWEKKGSCDVWGESDLPECKHAETYESADQICKDNDARLCTKSELEGDCTAGSGCGHNEDHIWSSTLF</sequence>
<name>A0A7S2RVQ4_9STRA</name>
<protein>
    <recommendedName>
        <fullName evidence="1">Peptidase M11 gametolysin domain-containing protein</fullName>
    </recommendedName>
</protein>
<dbReference type="SUPFAM" id="SSF55486">
    <property type="entry name" value="Metalloproteases ('zincins'), catalytic domain"/>
    <property type="match status" value="1"/>
</dbReference>
<feature type="domain" description="Peptidase M11 gametolysin" evidence="1">
    <location>
        <begin position="3"/>
        <end position="129"/>
    </location>
</feature>
<dbReference type="Pfam" id="PF05548">
    <property type="entry name" value="Peptidase_M11"/>
    <property type="match status" value="1"/>
</dbReference>
<dbReference type="AlphaFoldDB" id="A0A7S2RVQ4"/>